<keyword evidence="3" id="KW-1185">Reference proteome</keyword>
<sequence length="555" mass="63324">MPSIFELSVELVEQILGYLDQPALYALSRVSKNLYHMAIPYLYKHLDLLIPPGDHIPRIDQLLINLLERPHLANTVRTLCVGLSPRDGVLEGQRFLPGKSGNRHSLLDKQMKALLANEPLVSHGEDLQEALFYGDYGAYAAMLIMVLPLLVRLEISDSPNETLRPLLRLLERLHRNGDDGLPSTSPLVRHIRSIEEVTFNYDSKAGNRQVENVQIFKIWLVWKFQNLRTLEFRIPSGADRARLWGAGFPPPSFDPIPITKLIIRYSGPVLSYLQALLPATPRLRSLVCELWHDASTDAIEMRDSWLPLDVWNTCLDHVHGTLETLVISVEFCDSEQPFFKQPNGLHMTGSLDLRTFNKLRTLEVPVPFISGDPHFLIMTPIESRLPLSLRSLSLRSDMSHAQFPYPFDPSILPTTPSHQDARDERNWLQNARMDVSYIASASLSLVDQLGHLKSISIWQPPDSSLEWFESQLEDLATTCRNNGVTAKTLHPMLMRWKSAAHWDLIKEITLVDPAYPERGIQKELLRGEREGVPLGLASQYHLSEFQRRHVRRSRR</sequence>
<feature type="domain" description="F-box" evidence="1">
    <location>
        <begin position="1"/>
        <end position="46"/>
    </location>
</feature>
<dbReference type="AlphaFoldDB" id="A0A2V1EEP5"/>
<accession>A0A2V1EEP5</accession>
<dbReference type="Pfam" id="PF12937">
    <property type="entry name" value="F-box-like"/>
    <property type="match status" value="1"/>
</dbReference>
<proteinExistence type="predicted"/>
<gene>
    <name evidence="2" type="ORF">DM02DRAFT_8635</name>
</gene>
<dbReference type="PROSITE" id="PS50181">
    <property type="entry name" value="FBOX"/>
    <property type="match status" value="1"/>
</dbReference>
<evidence type="ECO:0000313" key="3">
    <source>
        <dbReference type="Proteomes" id="UP000244855"/>
    </source>
</evidence>
<reference evidence="2 3" key="1">
    <citation type="journal article" date="2018" name="Sci. Rep.">
        <title>Comparative genomics provides insights into the lifestyle and reveals functional heterogeneity of dark septate endophytic fungi.</title>
        <authorList>
            <person name="Knapp D.G."/>
            <person name="Nemeth J.B."/>
            <person name="Barry K."/>
            <person name="Hainaut M."/>
            <person name="Henrissat B."/>
            <person name="Johnson J."/>
            <person name="Kuo A."/>
            <person name="Lim J.H.P."/>
            <person name="Lipzen A."/>
            <person name="Nolan M."/>
            <person name="Ohm R.A."/>
            <person name="Tamas L."/>
            <person name="Grigoriev I.V."/>
            <person name="Spatafora J.W."/>
            <person name="Nagy L.G."/>
            <person name="Kovacs G.M."/>
        </authorList>
    </citation>
    <scope>NUCLEOTIDE SEQUENCE [LARGE SCALE GENOMIC DNA]</scope>
    <source>
        <strain evidence="2 3">DSE2036</strain>
    </source>
</reference>
<dbReference type="OrthoDB" id="4191831at2759"/>
<dbReference type="EMBL" id="KZ805300">
    <property type="protein sequence ID" value="PVI08662.1"/>
    <property type="molecule type" value="Genomic_DNA"/>
</dbReference>
<evidence type="ECO:0000259" key="1">
    <source>
        <dbReference type="PROSITE" id="PS50181"/>
    </source>
</evidence>
<dbReference type="Proteomes" id="UP000244855">
    <property type="component" value="Unassembled WGS sequence"/>
</dbReference>
<dbReference type="InterPro" id="IPR036047">
    <property type="entry name" value="F-box-like_dom_sf"/>
</dbReference>
<name>A0A2V1EEP5_9PLEO</name>
<organism evidence="2 3">
    <name type="scientific">Periconia macrospinosa</name>
    <dbReference type="NCBI Taxonomy" id="97972"/>
    <lineage>
        <taxon>Eukaryota</taxon>
        <taxon>Fungi</taxon>
        <taxon>Dikarya</taxon>
        <taxon>Ascomycota</taxon>
        <taxon>Pezizomycotina</taxon>
        <taxon>Dothideomycetes</taxon>
        <taxon>Pleosporomycetidae</taxon>
        <taxon>Pleosporales</taxon>
        <taxon>Massarineae</taxon>
        <taxon>Periconiaceae</taxon>
        <taxon>Periconia</taxon>
    </lineage>
</organism>
<evidence type="ECO:0000313" key="2">
    <source>
        <dbReference type="EMBL" id="PVI08662.1"/>
    </source>
</evidence>
<dbReference type="InterPro" id="IPR001810">
    <property type="entry name" value="F-box_dom"/>
</dbReference>
<dbReference type="SUPFAM" id="SSF81383">
    <property type="entry name" value="F-box domain"/>
    <property type="match status" value="1"/>
</dbReference>
<protein>
    <recommendedName>
        <fullName evidence="1">F-box domain-containing protein</fullName>
    </recommendedName>
</protein>